<protein>
    <submittedName>
        <fullName evidence="3">Uncharacterized protein TCIL3000_10_12010</fullName>
    </submittedName>
</protein>
<evidence type="ECO:0000256" key="1">
    <source>
        <dbReference type="SAM" id="MobiDB-lite"/>
    </source>
</evidence>
<keyword evidence="2" id="KW-0812">Transmembrane</keyword>
<organism evidence="3">
    <name type="scientific">Trypanosoma congolense (strain IL3000)</name>
    <dbReference type="NCBI Taxonomy" id="1068625"/>
    <lineage>
        <taxon>Eukaryota</taxon>
        <taxon>Discoba</taxon>
        <taxon>Euglenozoa</taxon>
        <taxon>Kinetoplastea</taxon>
        <taxon>Metakinetoplastina</taxon>
        <taxon>Trypanosomatida</taxon>
        <taxon>Trypanosomatidae</taxon>
        <taxon>Trypanosoma</taxon>
        <taxon>Nannomonas</taxon>
    </lineage>
</organism>
<keyword evidence="2" id="KW-1133">Transmembrane helix</keyword>
<proteinExistence type="predicted"/>
<dbReference type="AlphaFoldDB" id="G0UYF3"/>
<keyword evidence="2" id="KW-0472">Membrane</keyword>
<feature type="transmembrane region" description="Helical" evidence="2">
    <location>
        <begin position="91"/>
        <end position="115"/>
    </location>
</feature>
<evidence type="ECO:0000313" key="3">
    <source>
        <dbReference type="EMBL" id="CCC94420.1"/>
    </source>
</evidence>
<sequence>MNFNQMAVHSLLPPRFPRENKHSHRSATREESAAVCALLRCENTGRGLIQVSNRLPPYCFYHYILLSEIHPHTSTHISFHHLPSRILPLHLYLSLFLMLFFPVMTLVNFIFFSYLSSASNSVIYNVRTWPSIRQPFCFPIKQKRKKQPNKEMLAPAK</sequence>
<feature type="region of interest" description="Disordered" evidence="1">
    <location>
        <begin position="1"/>
        <end position="27"/>
    </location>
</feature>
<gene>
    <name evidence="3" type="ORF">TCIL3000_10_12010</name>
</gene>
<dbReference type="VEuPathDB" id="TriTrypDB:TcIL3000_10_12010"/>
<name>G0UYF3_TRYCI</name>
<evidence type="ECO:0000256" key="2">
    <source>
        <dbReference type="SAM" id="Phobius"/>
    </source>
</evidence>
<dbReference type="EMBL" id="HE575323">
    <property type="protein sequence ID" value="CCC94420.1"/>
    <property type="molecule type" value="Genomic_DNA"/>
</dbReference>
<reference evidence="3" key="1">
    <citation type="journal article" date="2012" name="Proc. Natl. Acad. Sci. U.S.A.">
        <title>Antigenic diversity is generated by distinct evolutionary mechanisms in African trypanosome species.</title>
        <authorList>
            <person name="Jackson A.P."/>
            <person name="Berry A."/>
            <person name="Aslett M."/>
            <person name="Allison H.C."/>
            <person name="Burton P."/>
            <person name="Vavrova-Anderson J."/>
            <person name="Brown R."/>
            <person name="Browne H."/>
            <person name="Corton N."/>
            <person name="Hauser H."/>
            <person name="Gamble J."/>
            <person name="Gilderthorp R."/>
            <person name="Marcello L."/>
            <person name="McQuillan J."/>
            <person name="Otto T.D."/>
            <person name="Quail M.A."/>
            <person name="Sanders M.J."/>
            <person name="van Tonder A."/>
            <person name="Ginger M.L."/>
            <person name="Field M.C."/>
            <person name="Barry J.D."/>
            <person name="Hertz-Fowler C."/>
            <person name="Berriman M."/>
        </authorList>
    </citation>
    <scope>NUCLEOTIDE SEQUENCE</scope>
    <source>
        <strain evidence="3">IL3000</strain>
    </source>
</reference>
<accession>G0UYF3</accession>